<reference evidence="1 2" key="1">
    <citation type="submission" date="2014-07" db="EMBL/GenBank/DDBJ databases">
        <title>Expanding our view of genomic diversity in Candidatus Accumulibacter clades.</title>
        <authorList>
            <person name="Skennerton C.T."/>
            <person name="Barr J.J."/>
            <person name="Slater F.R."/>
            <person name="Bond P.L."/>
            <person name="Tyson G.W."/>
        </authorList>
    </citation>
    <scope>NUCLEOTIDE SEQUENCE [LARGE SCALE GENOMIC DNA]</scope>
    <source>
        <strain evidence="2">SK-01</strain>
    </source>
</reference>
<dbReference type="Proteomes" id="UP000019812">
    <property type="component" value="Unassembled WGS sequence"/>
</dbReference>
<comment type="caution">
    <text evidence="1">The sequence shown here is derived from an EMBL/GenBank/DDBJ whole genome shotgun (WGS) entry which is preliminary data.</text>
</comment>
<evidence type="ECO:0000313" key="2">
    <source>
        <dbReference type="Proteomes" id="UP000019812"/>
    </source>
</evidence>
<dbReference type="CDD" id="cd00586">
    <property type="entry name" value="4HBT"/>
    <property type="match status" value="1"/>
</dbReference>
<dbReference type="InterPro" id="IPR029069">
    <property type="entry name" value="HotDog_dom_sf"/>
</dbReference>
<dbReference type="SUPFAM" id="SSF54637">
    <property type="entry name" value="Thioesterase/thiol ester dehydrase-isomerase"/>
    <property type="match status" value="1"/>
</dbReference>
<evidence type="ECO:0000313" key="1">
    <source>
        <dbReference type="EMBL" id="KFB67886.1"/>
    </source>
</evidence>
<dbReference type="AlphaFoldDB" id="A0A084XZJ2"/>
<proteinExistence type="predicted"/>
<dbReference type="EMBL" id="JDSS02000024">
    <property type="protein sequence ID" value="KFB67886.1"/>
    <property type="molecule type" value="Genomic_DNA"/>
</dbReference>
<dbReference type="RefSeq" id="WP_034926312.1">
    <property type="nucleotide sequence ID" value="NZ_JDSS02000024.1"/>
</dbReference>
<accession>A0A084XZJ2</accession>
<protein>
    <recommendedName>
        <fullName evidence="3">Thioesterase</fullName>
    </recommendedName>
</protein>
<dbReference type="Gene3D" id="3.10.129.10">
    <property type="entry name" value="Hotdog Thioesterase"/>
    <property type="match status" value="1"/>
</dbReference>
<dbReference type="Pfam" id="PF13279">
    <property type="entry name" value="4HBT_2"/>
    <property type="match status" value="1"/>
</dbReference>
<name>A0A084XZJ2_9PROT</name>
<evidence type="ECO:0008006" key="3">
    <source>
        <dbReference type="Google" id="ProtNLM"/>
    </source>
</evidence>
<dbReference type="STRING" id="1457154.CAPSK01_002474"/>
<sequence>MPRIQIELPVNFAFSTEIPLYLSHMNYAGHLDNAALLSVVSEARARFFQSLGYSELDVEGLGIVIADAALQYKSEAFHGEVMIVFMTTRDFSSKGCDLLWCMREKVSLREVARGKTGIVFFDYAARKVAAVPDHFRARAELPFDRPPV</sequence>
<organism evidence="1 2">
    <name type="scientific">Candidatus Accumulibacter vicinus</name>
    <dbReference type="NCBI Taxonomy" id="2954382"/>
    <lineage>
        <taxon>Bacteria</taxon>
        <taxon>Pseudomonadati</taxon>
        <taxon>Pseudomonadota</taxon>
        <taxon>Betaproteobacteria</taxon>
        <taxon>Candidatus Accumulibacter</taxon>
    </lineage>
</organism>
<gene>
    <name evidence="1" type="ORF">CAPSK01_002474</name>
</gene>